<proteinExistence type="predicted"/>
<organism evidence="2 3">
    <name type="scientific">Pelobates cultripes</name>
    <name type="common">Western spadefoot toad</name>
    <dbReference type="NCBI Taxonomy" id="61616"/>
    <lineage>
        <taxon>Eukaryota</taxon>
        <taxon>Metazoa</taxon>
        <taxon>Chordata</taxon>
        <taxon>Craniata</taxon>
        <taxon>Vertebrata</taxon>
        <taxon>Euteleostomi</taxon>
        <taxon>Amphibia</taxon>
        <taxon>Batrachia</taxon>
        <taxon>Anura</taxon>
        <taxon>Pelobatoidea</taxon>
        <taxon>Pelobatidae</taxon>
        <taxon>Pelobates</taxon>
    </lineage>
</organism>
<evidence type="ECO:0000256" key="1">
    <source>
        <dbReference type="SAM" id="MobiDB-lite"/>
    </source>
</evidence>
<accession>A0AAD1WQA5</accession>
<gene>
    <name evidence="2" type="ORF">PECUL_23A020607</name>
</gene>
<dbReference type="EMBL" id="OW240922">
    <property type="protein sequence ID" value="CAH2321748.1"/>
    <property type="molecule type" value="Genomic_DNA"/>
</dbReference>
<name>A0AAD1WQA5_PELCU</name>
<sequence>MQALFDTSVCRSIMQAMVSAMSAMLTSLSHTITQALLQAQQSAQQTVMSTASTPTPVSQSRKAPAKTKHSSKTKLTDSLPAVMDGGQPTPRKRATSRAKSARQWKWARAQLDSSESDLRNIEEEIDESIMDTSYNLSESDSDGAIGEASVSSLSTFPAMMSR</sequence>
<dbReference type="Proteomes" id="UP001295444">
    <property type="component" value="Chromosome 11"/>
</dbReference>
<reference evidence="2" key="1">
    <citation type="submission" date="2022-03" db="EMBL/GenBank/DDBJ databases">
        <authorList>
            <person name="Alioto T."/>
            <person name="Alioto T."/>
            <person name="Gomez Garrido J."/>
        </authorList>
    </citation>
    <scope>NUCLEOTIDE SEQUENCE</scope>
</reference>
<dbReference type="AlphaFoldDB" id="A0AAD1WQA5"/>
<keyword evidence="3" id="KW-1185">Reference proteome</keyword>
<evidence type="ECO:0000313" key="3">
    <source>
        <dbReference type="Proteomes" id="UP001295444"/>
    </source>
</evidence>
<protein>
    <submittedName>
        <fullName evidence="2">Uncharacterized protein</fullName>
    </submittedName>
</protein>
<feature type="compositionally biased region" description="Basic residues" evidence="1">
    <location>
        <begin position="90"/>
        <end position="102"/>
    </location>
</feature>
<feature type="compositionally biased region" description="Basic residues" evidence="1">
    <location>
        <begin position="63"/>
        <end position="72"/>
    </location>
</feature>
<feature type="region of interest" description="Disordered" evidence="1">
    <location>
        <begin position="47"/>
        <end position="103"/>
    </location>
</feature>
<evidence type="ECO:0000313" key="2">
    <source>
        <dbReference type="EMBL" id="CAH2321748.1"/>
    </source>
</evidence>